<evidence type="ECO:0000259" key="2">
    <source>
        <dbReference type="PROSITE" id="PS50114"/>
    </source>
</evidence>
<dbReference type="AlphaFoldDB" id="A0A8T0HDM2"/>
<reference evidence="3 5" key="1">
    <citation type="submission" date="2020-06" db="EMBL/GenBank/DDBJ databases">
        <title>WGS assembly of Ceratodon purpureus strain R40.</title>
        <authorList>
            <person name="Carey S.B."/>
            <person name="Jenkins J."/>
            <person name="Shu S."/>
            <person name="Lovell J.T."/>
            <person name="Sreedasyam A."/>
            <person name="Maumus F."/>
            <person name="Tiley G.P."/>
            <person name="Fernandez-Pozo N."/>
            <person name="Barry K."/>
            <person name="Chen C."/>
            <person name="Wang M."/>
            <person name="Lipzen A."/>
            <person name="Daum C."/>
            <person name="Saski C.A."/>
            <person name="Payton A.C."/>
            <person name="Mcbreen J.C."/>
            <person name="Conrad R.E."/>
            <person name="Kollar L.M."/>
            <person name="Olsson S."/>
            <person name="Huttunen S."/>
            <person name="Landis J.B."/>
            <person name="Wickett N.J."/>
            <person name="Johnson M.G."/>
            <person name="Rensing S.A."/>
            <person name="Grimwood J."/>
            <person name="Schmutz J."/>
            <person name="Mcdaniel S.F."/>
        </authorList>
    </citation>
    <scope>NUCLEOTIDE SEQUENCE [LARGE SCALE GENOMIC DNA]</scope>
    <source>
        <strain evidence="3 5">R40</strain>
    </source>
</reference>
<dbReference type="PROSITE" id="PS50114">
    <property type="entry name" value="GATA_ZN_FINGER_2"/>
    <property type="match status" value="1"/>
</dbReference>
<feature type="domain" description="GATA-type" evidence="2">
    <location>
        <begin position="68"/>
        <end position="92"/>
    </location>
</feature>
<dbReference type="Proteomes" id="UP000822688">
    <property type="component" value="Chromosome 6"/>
</dbReference>
<dbReference type="GO" id="GO:0008270">
    <property type="term" value="F:zinc ion binding"/>
    <property type="evidence" value="ECO:0007669"/>
    <property type="project" value="UniProtKB-KW"/>
</dbReference>
<dbReference type="GO" id="GO:0006355">
    <property type="term" value="P:regulation of DNA-templated transcription"/>
    <property type="evidence" value="ECO:0007669"/>
    <property type="project" value="InterPro"/>
</dbReference>
<accession>A0A8T0HDM2</accession>
<evidence type="ECO:0000313" key="5">
    <source>
        <dbReference type="Proteomes" id="UP000822688"/>
    </source>
</evidence>
<evidence type="ECO:0000256" key="1">
    <source>
        <dbReference type="PROSITE-ProRule" id="PRU00094"/>
    </source>
</evidence>
<dbReference type="InterPro" id="IPR000679">
    <property type="entry name" value="Znf_GATA"/>
</dbReference>
<dbReference type="EMBL" id="CM026427">
    <property type="protein sequence ID" value="KAG0569027.1"/>
    <property type="molecule type" value="Genomic_DNA"/>
</dbReference>
<keyword evidence="5" id="KW-1185">Reference proteome</keyword>
<organism evidence="3 5">
    <name type="scientific">Ceratodon purpureus</name>
    <name type="common">Fire moss</name>
    <name type="synonym">Dicranum purpureum</name>
    <dbReference type="NCBI Taxonomy" id="3225"/>
    <lineage>
        <taxon>Eukaryota</taxon>
        <taxon>Viridiplantae</taxon>
        <taxon>Streptophyta</taxon>
        <taxon>Embryophyta</taxon>
        <taxon>Bryophyta</taxon>
        <taxon>Bryophytina</taxon>
        <taxon>Bryopsida</taxon>
        <taxon>Dicranidae</taxon>
        <taxon>Pseudoditrichales</taxon>
        <taxon>Ditrichaceae</taxon>
        <taxon>Ceratodon</taxon>
    </lineage>
</organism>
<evidence type="ECO:0000313" key="3">
    <source>
        <dbReference type="EMBL" id="KAG0569025.1"/>
    </source>
</evidence>
<dbReference type="GO" id="GO:0043565">
    <property type="term" value="F:sequence-specific DNA binding"/>
    <property type="evidence" value="ECO:0007669"/>
    <property type="project" value="InterPro"/>
</dbReference>
<keyword evidence="1" id="KW-0863">Zinc-finger</keyword>
<evidence type="ECO:0000313" key="4">
    <source>
        <dbReference type="EMBL" id="KAG0569027.1"/>
    </source>
</evidence>
<comment type="caution">
    <text evidence="3">The sequence shown here is derived from an EMBL/GenBank/DDBJ whole genome shotgun (WGS) entry which is preliminary data.</text>
</comment>
<protein>
    <recommendedName>
        <fullName evidence="2">GATA-type domain-containing protein</fullName>
    </recommendedName>
</protein>
<keyword evidence="1" id="KW-0479">Metal-binding</keyword>
<name>A0A8T0HDM2_CERPU</name>
<sequence length="99" mass="10716">MHGSTKRSLLRVGASMRSTWQLAVAISGSLRLACKRNTFHSNISDLLQAWVQAAGNGADALLLVFCTCPHVQVQATPGWRRGSVRVVLCSACNSVRFFA</sequence>
<dbReference type="EMBL" id="CM026427">
    <property type="protein sequence ID" value="KAG0569025.1"/>
    <property type="molecule type" value="Genomic_DNA"/>
</dbReference>
<keyword evidence="1" id="KW-0862">Zinc</keyword>
<gene>
    <name evidence="3" type="ORF">KC19_6G060200</name>
    <name evidence="4" type="ORF">KC19_6G060400</name>
</gene>
<proteinExistence type="predicted"/>